<proteinExistence type="predicted"/>
<gene>
    <name evidence="1" type="ORF">ACLFYP115_02783</name>
</gene>
<organism evidence="1">
    <name type="scientific">Anaerostipes caccae</name>
    <dbReference type="NCBI Taxonomy" id="105841"/>
    <lineage>
        <taxon>Bacteria</taxon>
        <taxon>Bacillati</taxon>
        <taxon>Bacillota</taxon>
        <taxon>Clostridia</taxon>
        <taxon>Lachnospirales</taxon>
        <taxon>Lachnospiraceae</taxon>
        <taxon>Anaerostipes</taxon>
    </lineage>
</organism>
<evidence type="ECO:0000313" key="1">
    <source>
        <dbReference type="EMBL" id="VYT33568.1"/>
    </source>
</evidence>
<dbReference type="EMBL" id="CACRSQ010000007">
    <property type="protein sequence ID" value="VYT33568.1"/>
    <property type="molecule type" value="Genomic_DNA"/>
</dbReference>
<sequence length="50" mass="5717">MCDIFCMISVRLLECLTPIMQKMEVMYAGGSCLETKDAICDRFLHTVLDK</sequence>
<dbReference type="AlphaFoldDB" id="A0A6N2VU32"/>
<accession>A0A6N2VU32</accession>
<reference evidence="1" key="1">
    <citation type="submission" date="2019-11" db="EMBL/GenBank/DDBJ databases">
        <authorList>
            <person name="Feng L."/>
        </authorList>
    </citation>
    <scope>NUCLEOTIDE SEQUENCE</scope>
    <source>
        <strain evidence="1">AcaccaeLFYP115</strain>
    </source>
</reference>
<protein>
    <submittedName>
        <fullName evidence="1">Uncharacterized protein</fullName>
    </submittedName>
</protein>
<name>A0A6N2VU32_9FIRM</name>